<dbReference type="CDD" id="cd04048">
    <property type="entry name" value="C2A_Copine"/>
    <property type="match status" value="1"/>
</dbReference>
<dbReference type="PANTHER" id="PTHR10857">
    <property type="entry name" value="COPINE"/>
    <property type="match status" value="1"/>
</dbReference>
<feature type="region of interest" description="Disordered" evidence="3">
    <location>
        <begin position="538"/>
        <end position="603"/>
    </location>
</feature>
<dbReference type="AlphaFoldDB" id="A0A7M5X942"/>
<keyword evidence="2" id="KW-0677">Repeat</keyword>
<feature type="region of interest" description="Disordered" evidence="3">
    <location>
        <begin position="631"/>
        <end position="653"/>
    </location>
</feature>
<dbReference type="InterPro" id="IPR000008">
    <property type="entry name" value="C2_dom"/>
</dbReference>
<dbReference type="Gene3D" id="3.40.50.410">
    <property type="entry name" value="von Willebrand factor, type A domain"/>
    <property type="match status" value="1"/>
</dbReference>
<dbReference type="PANTHER" id="PTHR10857:SF106">
    <property type="entry name" value="C2 DOMAIN-CONTAINING PROTEIN"/>
    <property type="match status" value="1"/>
</dbReference>
<dbReference type="InterPro" id="IPR045052">
    <property type="entry name" value="Copine"/>
</dbReference>
<evidence type="ECO:0000313" key="6">
    <source>
        <dbReference type="Proteomes" id="UP000594262"/>
    </source>
</evidence>
<dbReference type="Proteomes" id="UP000594262">
    <property type="component" value="Unplaced"/>
</dbReference>
<dbReference type="Pfam" id="PF00168">
    <property type="entry name" value="C2"/>
    <property type="match status" value="2"/>
</dbReference>
<proteinExistence type="inferred from homology"/>
<dbReference type="InterPro" id="IPR037768">
    <property type="entry name" value="C2B_Copine"/>
</dbReference>
<evidence type="ECO:0000256" key="3">
    <source>
        <dbReference type="SAM" id="MobiDB-lite"/>
    </source>
</evidence>
<protein>
    <recommendedName>
        <fullName evidence="4">C2 domain-containing protein</fullName>
    </recommendedName>
</protein>
<dbReference type="SUPFAM" id="SSF49562">
    <property type="entry name" value="C2 domain (Calcium/lipid-binding domain, CaLB)"/>
    <property type="match status" value="2"/>
</dbReference>
<evidence type="ECO:0000259" key="4">
    <source>
        <dbReference type="PROSITE" id="PS50004"/>
    </source>
</evidence>
<dbReference type="SMART" id="SM00239">
    <property type="entry name" value="C2"/>
    <property type="match status" value="2"/>
</dbReference>
<dbReference type="InterPro" id="IPR002035">
    <property type="entry name" value="VWF_A"/>
</dbReference>
<dbReference type="EnsemblMetazoa" id="CLYHEMT018713.1">
    <property type="protein sequence ID" value="CLYHEMP018713.1"/>
    <property type="gene ID" value="CLYHEMG018713"/>
</dbReference>
<feature type="compositionally biased region" description="Basic residues" evidence="3">
    <location>
        <begin position="586"/>
        <end position="599"/>
    </location>
</feature>
<dbReference type="SUPFAM" id="SSF53300">
    <property type="entry name" value="vWA-like"/>
    <property type="match status" value="1"/>
</dbReference>
<keyword evidence="6" id="KW-1185">Reference proteome</keyword>
<dbReference type="SMART" id="SM00327">
    <property type="entry name" value="VWA"/>
    <property type="match status" value="1"/>
</dbReference>
<evidence type="ECO:0000256" key="1">
    <source>
        <dbReference type="ARBA" id="ARBA00009048"/>
    </source>
</evidence>
<dbReference type="GO" id="GO:0071277">
    <property type="term" value="P:cellular response to calcium ion"/>
    <property type="evidence" value="ECO:0007669"/>
    <property type="project" value="TreeGrafter"/>
</dbReference>
<reference evidence="5" key="1">
    <citation type="submission" date="2021-01" db="UniProtKB">
        <authorList>
            <consortium name="EnsemblMetazoa"/>
        </authorList>
    </citation>
    <scope>IDENTIFICATION</scope>
</reference>
<dbReference type="InterPro" id="IPR036465">
    <property type="entry name" value="vWFA_dom_sf"/>
</dbReference>
<feature type="domain" description="C2" evidence="4">
    <location>
        <begin position="15"/>
        <end position="145"/>
    </location>
</feature>
<accession>A0A7M5X942</accession>
<sequence length="675" mass="76797">MPLSTFYRNPYSNSSAPALQQNPHSYSIREPLVSKLEMHLSCANLKDRDYLSKSDPMVVIFVEVPKGDKRIWKEYDRTESVRDDLNPTFVKSIIIEYYFEVYQRMKFEVYDRDSSSAVLNNHDFLGYVEVSLGSIVGEHGGTTTKNLYSRQKEKLRSTITFNVEELFDTKEILKLQIKGHRLDQKDLFSSSDPFIVISRCSLENNNFLPVYKTEMIKNNNSPIWKKFEIPVTTLCNGDRDRVIRFECFDSGSKRTLIGSCDTSLNELLRDPKQKLVLTQKKSKAHAGSLKLQFIEIESKASFLDYIAAGLQLCFHVAIDFTASNGNVALPSSLHYPHGTNQYMEALWNVGRICEDYDTDKLITAYGFGAKVNKQIAHDFHLNFKRDPHCNGILGVLQAYQNAIKYVEFFGPTNFAPIINKIADLAEKQATFDKYHVVLILTDGMISDIGLTKKALIRASRLPISVIIVGVGSGNFDSMVELDSDDKLLIFQDQTADRDIVQFVAYENFSGCFAAVDLAQEVLYEVPYQLTSYMEKHRIDPKHGLTPRETPPSSPLDNVEMKLGDVSSTSEVSLPAALKENTEQKEKPKRKFSRSHKRKESKVDAPKIENKELPFAKKEMTAKDFAMSFLKENKERQRKKSEAREAAAAAERKRSVIVAQNQHMCNCSSKKHLDRI</sequence>
<dbReference type="FunFam" id="2.60.40.150:FF:000099">
    <property type="entry name" value="Copine 3"/>
    <property type="match status" value="1"/>
</dbReference>
<dbReference type="Pfam" id="PF07002">
    <property type="entry name" value="Copine"/>
    <property type="match status" value="1"/>
</dbReference>
<dbReference type="InterPro" id="IPR010734">
    <property type="entry name" value="Copine_C"/>
</dbReference>
<organism evidence="5 6">
    <name type="scientific">Clytia hemisphaerica</name>
    <dbReference type="NCBI Taxonomy" id="252671"/>
    <lineage>
        <taxon>Eukaryota</taxon>
        <taxon>Metazoa</taxon>
        <taxon>Cnidaria</taxon>
        <taxon>Hydrozoa</taxon>
        <taxon>Hydroidolina</taxon>
        <taxon>Leptothecata</taxon>
        <taxon>Obeliida</taxon>
        <taxon>Clytiidae</taxon>
        <taxon>Clytia</taxon>
    </lineage>
</organism>
<dbReference type="OrthoDB" id="5855668at2759"/>
<dbReference type="Gene3D" id="2.60.40.150">
    <property type="entry name" value="C2 domain"/>
    <property type="match status" value="2"/>
</dbReference>
<feature type="domain" description="C2" evidence="4">
    <location>
        <begin position="155"/>
        <end position="277"/>
    </location>
</feature>
<dbReference type="GO" id="GO:0005544">
    <property type="term" value="F:calcium-dependent phospholipid binding"/>
    <property type="evidence" value="ECO:0007669"/>
    <property type="project" value="InterPro"/>
</dbReference>
<dbReference type="InterPro" id="IPR035892">
    <property type="entry name" value="C2_domain_sf"/>
</dbReference>
<evidence type="ECO:0000313" key="5">
    <source>
        <dbReference type="EnsemblMetazoa" id="CLYHEMP018713.1"/>
    </source>
</evidence>
<dbReference type="GO" id="GO:0005886">
    <property type="term" value="C:plasma membrane"/>
    <property type="evidence" value="ECO:0007669"/>
    <property type="project" value="TreeGrafter"/>
</dbReference>
<evidence type="ECO:0000256" key="2">
    <source>
        <dbReference type="ARBA" id="ARBA00022737"/>
    </source>
</evidence>
<dbReference type="PROSITE" id="PS50004">
    <property type="entry name" value="C2"/>
    <property type="match status" value="2"/>
</dbReference>
<dbReference type="CDD" id="cd04047">
    <property type="entry name" value="C2B_Copine"/>
    <property type="match status" value="1"/>
</dbReference>
<name>A0A7M5X942_9CNID</name>
<comment type="similarity">
    <text evidence="1">Belongs to the copine family.</text>
</comment>